<dbReference type="RefSeq" id="WP_109929640.1">
    <property type="nucleotide sequence ID" value="NZ_QGNY01000003.1"/>
</dbReference>
<gene>
    <name evidence="1" type="ORF">DF947_10515</name>
</gene>
<dbReference type="OrthoDB" id="9792687at2"/>
<accession>A0A317F1Q8</accession>
<sequence length="280" mass="32475">MEDKIIYRAGQILFGSAVFEPDYSRRQFVDTEKAENVIPFSSLYHRNGWSSEMVFNSVLRRPHNVFTDKNVDPLLLLKIVLPNELLRPDNEISQNYLKDMNAQALYSRWNIGIVTQAIANRLNGNLPQVDLMGDQWKVDISNRRLFRENGEVDEGEQKRFTIIRLNGDFSEHGTNGFQFPYNTSEKRKENLPMGSMLELPKNVVFLRIPDELTLDQVGYSIRERNAPTDLLTRLPFNEKHKGEKVGWPVEILRRIDVNRQLRGLKSLEIIYGRSKGLGVR</sequence>
<comment type="caution">
    <text evidence="1">The sequence shown here is derived from an EMBL/GenBank/DDBJ whole genome shotgun (WGS) entry which is preliminary data.</text>
</comment>
<organism evidence="1 2">
    <name type="scientific">Pedobacter paludis</name>
    <dbReference type="NCBI Taxonomy" id="2203212"/>
    <lineage>
        <taxon>Bacteria</taxon>
        <taxon>Pseudomonadati</taxon>
        <taxon>Bacteroidota</taxon>
        <taxon>Sphingobacteriia</taxon>
        <taxon>Sphingobacteriales</taxon>
        <taxon>Sphingobacteriaceae</taxon>
        <taxon>Pedobacter</taxon>
    </lineage>
</organism>
<proteinExistence type="predicted"/>
<keyword evidence="2" id="KW-1185">Reference proteome</keyword>
<evidence type="ECO:0000313" key="2">
    <source>
        <dbReference type="Proteomes" id="UP000245391"/>
    </source>
</evidence>
<dbReference type="Proteomes" id="UP000245391">
    <property type="component" value="Unassembled WGS sequence"/>
</dbReference>
<name>A0A317F1Q8_9SPHI</name>
<reference evidence="2" key="1">
    <citation type="submission" date="2018-05" db="EMBL/GenBank/DDBJ databases">
        <title>Pedobacter paludis sp. nov., isolated from wetland soil.</title>
        <authorList>
            <person name="Zhang Y."/>
        </authorList>
    </citation>
    <scope>NUCLEOTIDE SEQUENCE [LARGE SCALE GENOMIC DNA]</scope>
    <source>
        <strain evidence="2">R-8</strain>
    </source>
</reference>
<dbReference type="EMBL" id="QGNY01000003">
    <property type="protein sequence ID" value="PWS32193.1"/>
    <property type="molecule type" value="Genomic_DNA"/>
</dbReference>
<evidence type="ECO:0000313" key="1">
    <source>
        <dbReference type="EMBL" id="PWS32193.1"/>
    </source>
</evidence>
<protein>
    <submittedName>
        <fullName evidence="1">Uncharacterized protein</fullName>
    </submittedName>
</protein>
<dbReference type="AlphaFoldDB" id="A0A317F1Q8"/>